<evidence type="ECO:0000256" key="1">
    <source>
        <dbReference type="SAM" id="MobiDB-lite"/>
    </source>
</evidence>
<feature type="region of interest" description="Disordered" evidence="1">
    <location>
        <begin position="206"/>
        <end position="247"/>
    </location>
</feature>
<dbReference type="Pfam" id="PF26366">
    <property type="entry name" value="DUF8094"/>
    <property type="match status" value="1"/>
</dbReference>
<dbReference type="InterPro" id="IPR058407">
    <property type="entry name" value="DUF8094"/>
</dbReference>
<keyword evidence="2" id="KW-0812">Transmembrane</keyword>
<evidence type="ECO:0000313" key="5">
    <source>
        <dbReference type="Proteomes" id="UP001157160"/>
    </source>
</evidence>
<feature type="transmembrane region" description="Helical" evidence="2">
    <location>
        <begin position="176"/>
        <end position="200"/>
    </location>
</feature>
<sequence length="592" mass="61374">MRFVLAIVSFVLAALMIGWGIGQRTILAGPESATSSVRTEAAPLTVVDGEAVEQLGIELDALSPSRSMTVSGEGELLVAYGRTVDVLAWVGDTDHNLVTADLESGELVSELVTGAESEAPDPRGSDLWFDEVDGVDAVELTSGVRSDMSVLLATDGTAPAPDAISVQWPIDDSTPYAVPLIVAGSVMLVLGLALYIWALVHLRRGQGPRRKTAKQPKGPKPPRRPKPGVLGAGRPPGPQLESPRGRRATRKRIALLPAGIAVAALAGCTGTPSLDVDASPSPSASESAGPAVEPPVVTQAQAERILAQVAEVGAAADEARDADAASARFDGAALDERRGYYALLAAEAEEPAPPVIPASVVEVTLPQATEAWPRTVFAVLRDEADAEASQVAVVLTQNSPRENYKVQYAVAFAPGAQFPDVAPASIGAARLSPDDQLLAVPPSQLGAAYGDVLINGDSSGSAGLFSEEADGLRTQIGQQNRQDTRDALGENGTFDTRIEAGTGETIALATNDAGAIVAVSLKDVYEVKPVDSGEINLGETTAAVLDKESTTTGVRSTYGLQLLFAVPPSTAADQTVRVLGYSNGFLEASELE</sequence>
<protein>
    <recommendedName>
        <fullName evidence="3">DUF8094 domain-containing protein</fullName>
    </recommendedName>
</protein>
<dbReference type="EMBL" id="BSUL01000001">
    <property type="protein sequence ID" value="GMA29615.1"/>
    <property type="molecule type" value="Genomic_DNA"/>
</dbReference>
<dbReference type="Proteomes" id="UP001157160">
    <property type="component" value="Unassembled WGS sequence"/>
</dbReference>
<keyword evidence="2" id="KW-0472">Membrane</keyword>
<evidence type="ECO:0000313" key="4">
    <source>
        <dbReference type="EMBL" id="GMA29615.1"/>
    </source>
</evidence>
<accession>A0AA37UPL7</accession>
<dbReference type="RefSeq" id="WP_284233889.1">
    <property type="nucleotide sequence ID" value="NZ_BSUL01000001.1"/>
</dbReference>
<dbReference type="AlphaFoldDB" id="A0AA37UPL7"/>
<proteinExistence type="predicted"/>
<comment type="caution">
    <text evidence="4">The sequence shown here is derived from an EMBL/GenBank/DDBJ whole genome shotgun (WGS) entry which is preliminary data.</text>
</comment>
<name>A0AA37UPL7_9MICO</name>
<evidence type="ECO:0000256" key="2">
    <source>
        <dbReference type="SAM" id="Phobius"/>
    </source>
</evidence>
<reference evidence="4 5" key="1">
    <citation type="journal article" date="2014" name="Int. J. Syst. Evol. Microbiol.">
        <title>Complete genome sequence of Corynebacterium casei LMG S-19264T (=DSM 44701T), isolated from a smear-ripened cheese.</title>
        <authorList>
            <consortium name="US DOE Joint Genome Institute (JGI-PGF)"/>
            <person name="Walter F."/>
            <person name="Albersmeier A."/>
            <person name="Kalinowski J."/>
            <person name="Ruckert C."/>
        </authorList>
    </citation>
    <scope>NUCLEOTIDE SEQUENCE [LARGE SCALE GENOMIC DNA]</scope>
    <source>
        <strain evidence="4 5">NBRC 112289</strain>
    </source>
</reference>
<feature type="region of interest" description="Disordered" evidence="1">
    <location>
        <begin position="274"/>
        <end position="293"/>
    </location>
</feature>
<organism evidence="4 5">
    <name type="scientific">Arenivirga flava</name>
    <dbReference type="NCBI Taxonomy" id="1930060"/>
    <lineage>
        <taxon>Bacteria</taxon>
        <taxon>Bacillati</taxon>
        <taxon>Actinomycetota</taxon>
        <taxon>Actinomycetes</taxon>
        <taxon>Micrococcales</taxon>
        <taxon>Microbacteriaceae</taxon>
        <taxon>Arenivirga</taxon>
    </lineage>
</organism>
<feature type="transmembrane region" description="Helical" evidence="2">
    <location>
        <begin position="253"/>
        <end position="274"/>
    </location>
</feature>
<evidence type="ECO:0000259" key="3">
    <source>
        <dbReference type="Pfam" id="PF26366"/>
    </source>
</evidence>
<gene>
    <name evidence="4" type="ORF">GCM10025874_28680</name>
</gene>
<keyword evidence="2" id="KW-1133">Transmembrane helix</keyword>
<keyword evidence="5" id="KW-1185">Reference proteome</keyword>
<feature type="domain" description="DUF8094" evidence="3">
    <location>
        <begin position="295"/>
        <end position="589"/>
    </location>
</feature>